<keyword evidence="3" id="KW-0479">Metal-binding</keyword>
<accession>A0ABV8DQK1</accession>
<keyword evidence="6" id="KW-0411">Iron-sulfur</keyword>
<organism evidence="8 9">
    <name type="scientific">Nocardia jiangsuensis</name>
    <dbReference type="NCBI Taxonomy" id="1691563"/>
    <lineage>
        <taxon>Bacteria</taxon>
        <taxon>Bacillati</taxon>
        <taxon>Actinomycetota</taxon>
        <taxon>Actinomycetes</taxon>
        <taxon>Mycobacteriales</taxon>
        <taxon>Nocardiaceae</taxon>
        <taxon>Nocardia</taxon>
    </lineage>
</organism>
<proteinExistence type="predicted"/>
<keyword evidence="4" id="KW-0249">Electron transport</keyword>
<dbReference type="InterPro" id="IPR051269">
    <property type="entry name" value="Fe-S_cluster_ET"/>
</dbReference>
<dbReference type="PANTHER" id="PTHR36923">
    <property type="entry name" value="FERREDOXIN"/>
    <property type="match status" value="1"/>
</dbReference>
<keyword evidence="9" id="KW-1185">Reference proteome</keyword>
<evidence type="ECO:0000313" key="8">
    <source>
        <dbReference type="EMBL" id="MFC3962243.1"/>
    </source>
</evidence>
<evidence type="ECO:0000256" key="3">
    <source>
        <dbReference type="ARBA" id="ARBA00022723"/>
    </source>
</evidence>
<dbReference type="PANTHER" id="PTHR36923:SF3">
    <property type="entry name" value="FERREDOXIN"/>
    <property type="match status" value="1"/>
</dbReference>
<protein>
    <submittedName>
        <fullName evidence="8">Ferredoxin</fullName>
    </submittedName>
</protein>
<dbReference type="Gene3D" id="3.30.70.20">
    <property type="match status" value="1"/>
</dbReference>
<evidence type="ECO:0000313" key="9">
    <source>
        <dbReference type="Proteomes" id="UP001595696"/>
    </source>
</evidence>
<keyword evidence="7" id="KW-0003">3Fe-4S</keyword>
<comment type="caution">
    <text evidence="8">The sequence shown here is derived from an EMBL/GenBank/DDBJ whole genome shotgun (WGS) entry which is preliminary data.</text>
</comment>
<comment type="cofactor">
    <cofactor evidence="1">
        <name>[3Fe-4S] cluster</name>
        <dbReference type="ChEBI" id="CHEBI:21137"/>
    </cofactor>
</comment>
<keyword evidence="5" id="KW-0408">Iron</keyword>
<gene>
    <name evidence="8" type="ORF">ACFO0B_09630</name>
</gene>
<dbReference type="SUPFAM" id="SSF54862">
    <property type="entry name" value="4Fe-4S ferredoxins"/>
    <property type="match status" value="1"/>
</dbReference>
<keyword evidence="2" id="KW-0813">Transport</keyword>
<evidence type="ECO:0000256" key="5">
    <source>
        <dbReference type="ARBA" id="ARBA00023004"/>
    </source>
</evidence>
<evidence type="ECO:0000256" key="1">
    <source>
        <dbReference type="ARBA" id="ARBA00001927"/>
    </source>
</evidence>
<sequence>MKVTVDQVKCVAAGHCVMHADEVFDQRDDDGIVELLDPNPPEELADEVRQAAAVCPAMAIHVEE</sequence>
<dbReference type="EMBL" id="JBHSAX010000009">
    <property type="protein sequence ID" value="MFC3962243.1"/>
    <property type="molecule type" value="Genomic_DNA"/>
</dbReference>
<dbReference type="RefSeq" id="WP_378612008.1">
    <property type="nucleotide sequence ID" value="NZ_JBHSAX010000009.1"/>
</dbReference>
<name>A0ABV8DQK1_9NOCA</name>
<evidence type="ECO:0000256" key="4">
    <source>
        <dbReference type="ARBA" id="ARBA00022982"/>
    </source>
</evidence>
<evidence type="ECO:0000256" key="6">
    <source>
        <dbReference type="ARBA" id="ARBA00023014"/>
    </source>
</evidence>
<evidence type="ECO:0000256" key="7">
    <source>
        <dbReference type="ARBA" id="ARBA00023291"/>
    </source>
</evidence>
<reference evidence="9" key="1">
    <citation type="journal article" date="2019" name="Int. J. Syst. Evol. Microbiol.">
        <title>The Global Catalogue of Microorganisms (GCM) 10K type strain sequencing project: providing services to taxonomists for standard genome sequencing and annotation.</title>
        <authorList>
            <consortium name="The Broad Institute Genomics Platform"/>
            <consortium name="The Broad Institute Genome Sequencing Center for Infectious Disease"/>
            <person name="Wu L."/>
            <person name="Ma J."/>
        </authorList>
    </citation>
    <scope>NUCLEOTIDE SEQUENCE [LARGE SCALE GENOMIC DNA]</scope>
    <source>
        <strain evidence="9">CGMCC 4.7330</strain>
    </source>
</reference>
<dbReference type="Pfam" id="PF13370">
    <property type="entry name" value="Fer4_13"/>
    <property type="match status" value="1"/>
</dbReference>
<dbReference type="Proteomes" id="UP001595696">
    <property type="component" value="Unassembled WGS sequence"/>
</dbReference>
<evidence type="ECO:0000256" key="2">
    <source>
        <dbReference type="ARBA" id="ARBA00022448"/>
    </source>
</evidence>